<keyword evidence="3" id="KW-1185">Reference proteome</keyword>
<dbReference type="OrthoDB" id="9771118at2"/>
<dbReference type="InterPro" id="IPR010657">
    <property type="entry name" value="ImpA_N"/>
</dbReference>
<evidence type="ECO:0000313" key="2">
    <source>
        <dbReference type="EMBL" id="TQV80460.1"/>
    </source>
</evidence>
<evidence type="ECO:0000313" key="3">
    <source>
        <dbReference type="Proteomes" id="UP000315252"/>
    </source>
</evidence>
<reference evidence="2 3" key="1">
    <citation type="submission" date="2019-06" db="EMBL/GenBank/DDBJ databases">
        <title>Whole genome sequence for Rhodospirillaceae sp. R148.</title>
        <authorList>
            <person name="Wang G."/>
        </authorList>
    </citation>
    <scope>NUCLEOTIDE SEQUENCE [LARGE SCALE GENOMIC DNA]</scope>
    <source>
        <strain evidence="2 3">R148</strain>
    </source>
</reference>
<protein>
    <submittedName>
        <fullName evidence="2">Type VI secretion system protein TssA</fullName>
    </submittedName>
</protein>
<dbReference type="AlphaFoldDB" id="A0A545TTB0"/>
<dbReference type="Pfam" id="PF06812">
    <property type="entry name" value="ImpA_N"/>
    <property type="match status" value="1"/>
</dbReference>
<name>A0A545TTB0_9PROT</name>
<dbReference type="PANTHER" id="PTHR37951:SF1">
    <property type="entry name" value="TYPE VI SECRETION SYSTEM COMPONENT TSSA1"/>
    <property type="match status" value="1"/>
</dbReference>
<evidence type="ECO:0000259" key="1">
    <source>
        <dbReference type="Pfam" id="PF06812"/>
    </source>
</evidence>
<proteinExistence type="predicted"/>
<accession>A0A545TTB0</accession>
<feature type="domain" description="ImpA N-terminal" evidence="1">
    <location>
        <begin position="13"/>
        <end position="141"/>
    </location>
</feature>
<gene>
    <name evidence="2" type="primary">tssA</name>
    <name evidence="2" type="ORF">FKG95_09790</name>
</gene>
<sequence length="373" mass="40280">MASQENLDFEALLAPIEGDAAAGENLRDDASPTSVYYQIKDARSAARAAERNMEMDDEPAGFLDEWRSILELSPDVIATRSKDLEIAAWLTEALLRAHGFGGLRDGFRLMHGLVENFWDDLYPLEDEDGLETKVAPVTGLNGDGGDGTLIQPIRKVQITQGSSDLPYAFWQYEQAGELAKVADEEKRQARIDAGALTMEQMTRAVAESPASFYGELVADLDAAMEEFAKLNAALDEKCGADSPPASNIRNLLQTIRDEIGFLAKDKLISDAPAVEEAASEGGGAAPAAAAGPATAVAGAIASREDAFNTLLKVAEFFRKTEPHSTLSYTLEEMVRRARMPLSDLLVELIPDDEARRGFLMRAGIAPPPADDGY</sequence>
<dbReference type="NCBIfam" id="TIGR03363">
    <property type="entry name" value="VI_chp_8"/>
    <property type="match status" value="1"/>
</dbReference>
<dbReference type="PANTHER" id="PTHR37951">
    <property type="entry name" value="CYTOPLASMIC PROTEIN-RELATED"/>
    <property type="match status" value="1"/>
</dbReference>
<organism evidence="2 3">
    <name type="scientific">Denitrobaculum tricleocarpae</name>
    <dbReference type="NCBI Taxonomy" id="2591009"/>
    <lineage>
        <taxon>Bacteria</taxon>
        <taxon>Pseudomonadati</taxon>
        <taxon>Pseudomonadota</taxon>
        <taxon>Alphaproteobacteria</taxon>
        <taxon>Rhodospirillales</taxon>
        <taxon>Rhodospirillaceae</taxon>
        <taxon>Denitrobaculum</taxon>
    </lineage>
</organism>
<comment type="caution">
    <text evidence="2">The sequence shown here is derived from an EMBL/GenBank/DDBJ whole genome shotgun (WGS) entry which is preliminary data.</text>
</comment>
<dbReference type="EMBL" id="VHSH01000003">
    <property type="protein sequence ID" value="TQV80460.1"/>
    <property type="molecule type" value="Genomic_DNA"/>
</dbReference>
<dbReference type="RefSeq" id="WP_142896174.1">
    <property type="nucleotide sequence ID" value="NZ_ML660054.1"/>
</dbReference>
<dbReference type="Proteomes" id="UP000315252">
    <property type="component" value="Unassembled WGS sequence"/>
</dbReference>
<dbReference type="InterPro" id="IPR017740">
    <property type="entry name" value="TssA-like"/>
</dbReference>